<organism evidence="2 3">
    <name type="scientific">Microlunatus parietis</name>
    <dbReference type="NCBI Taxonomy" id="682979"/>
    <lineage>
        <taxon>Bacteria</taxon>
        <taxon>Bacillati</taxon>
        <taxon>Actinomycetota</taxon>
        <taxon>Actinomycetes</taxon>
        <taxon>Propionibacteriales</taxon>
        <taxon>Propionibacteriaceae</taxon>
        <taxon>Microlunatus</taxon>
    </lineage>
</organism>
<dbReference type="Proteomes" id="UP000569914">
    <property type="component" value="Unassembled WGS sequence"/>
</dbReference>
<feature type="chain" id="PRO_5038524530" description="Lipoprotein" evidence="1">
    <location>
        <begin position="24"/>
        <end position="275"/>
    </location>
</feature>
<name>A0A7Y9I4U7_9ACTN</name>
<dbReference type="EMBL" id="JACCBU010000001">
    <property type="protein sequence ID" value="NYE70269.1"/>
    <property type="molecule type" value="Genomic_DNA"/>
</dbReference>
<keyword evidence="3" id="KW-1185">Reference proteome</keyword>
<comment type="caution">
    <text evidence="2">The sequence shown here is derived from an EMBL/GenBank/DDBJ whole genome shotgun (WGS) entry which is preliminary data.</text>
</comment>
<dbReference type="AlphaFoldDB" id="A0A7Y9I4U7"/>
<gene>
    <name evidence="2" type="ORF">BKA15_001598</name>
</gene>
<accession>A0A7Y9I4U7</accession>
<evidence type="ECO:0000256" key="1">
    <source>
        <dbReference type="SAM" id="SignalP"/>
    </source>
</evidence>
<evidence type="ECO:0000313" key="2">
    <source>
        <dbReference type="EMBL" id="NYE70269.1"/>
    </source>
</evidence>
<evidence type="ECO:0000313" key="3">
    <source>
        <dbReference type="Proteomes" id="UP000569914"/>
    </source>
</evidence>
<sequence>MIGKRTAGLVAAFALVVAAPACSGLTEGVRPSIADSCMITTEETSVVIDLEQSRYAALIAGLTLKRSLPARAASIALTTAYQESEIRNIDYGDRDSLGLFQQRPSQDWGTPKQIMDPYYSTGAFYDALVKIKNWQQRDITEVAQAVQISAYPDAYRDHESDGRALASALTGHSPAAIACLDRSPDAGDAKGLASALQKTFGKIKIGREGDTVTITAKSDTAAWAYGQFAVANLKTYGVAAVTVGDQHWQSVADERAGWSAAEEPAEARQVIITVR</sequence>
<reference evidence="2 3" key="1">
    <citation type="submission" date="2020-07" db="EMBL/GenBank/DDBJ databases">
        <title>Sequencing the genomes of 1000 actinobacteria strains.</title>
        <authorList>
            <person name="Klenk H.-P."/>
        </authorList>
    </citation>
    <scope>NUCLEOTIDE SEQUENCE [LARGE SCALE GENOMIC DNA]</scope>
    <source>
        <strain evidence="2 3">DSM 22083</strain>
    </source>
</reference>
<evidence type="ECO:0008006" key="4">
    <source>
        <dbReference type="Google" id="ProtNLM"/>
    </source>
</evidence>
<keyword evidence="1" id="KW-0732">Signal</keyword>
<dbReference type="RefSeq" id="WP_179749595.1">
    <property type="nucleotide sequence ID" value="NZ_JACCBU010000001.1"/>
</dbReference>
<protein>
    <recommendedName>
        <fullName evidence="4">Lipoprotein</fullName>
    </recommendedName>
</protein>
<feature type="signal peptide" evidence="1">
    <location>
        <begin position="1"/>
        <end position="23"/>
    </location>
</feature>
<proteinExistence type="predicted"/>